<dbReference type="AlphaFoldDB" id="A0A0L6ZAL0"/>
<keyword evidence="9" id="KW-0812">Transmembrane</keyword>
<keyword evidence="9" id="KW-0472">Membrane</keyword>
<dbReference type="SUPFAM" id="SSF55785">
    <property type="entry name" value="PYP-like sensor domain (PAS domain)"/>
    <property type="match status" value="1"/>
</dbReference>
<keyword evidence="7" id="KW-0067">ATP-binding</keyword>
<dbReference type="InterPro" id="IPR035965">
    <property type="entry name" value="PAS-like_dom_sf"/>
</dbReference>
<evidence type="ECO:0000256" key="3">
    <source>
        <dbReference type="ARBA" id="ARBA00022553"/>
    </source>
</evidence>
<keyword evidence="8" id="KW-0902">Two-component regulatory system</keyword>
<feature type="transmembrane region" description="Helical" evidence="9">
    <location>
        <begin position="51"/>
        <end position="70"/>
    </location>
</feature>
<feature type="transmembrane region" description="Helical" evidence="9">
    <location>
        <begin position="111"/>
        <end position="128"/>
    </location>
</feature>
<dbReference type="Pfam" id="PF13188">
    <property type="entry name" value="PAS_8"/>
    <property type="match status" value="1"/>
</dbReference>
<dbReference type="NCBIfam" id="TIGR00229">
    <property type="entry name" value="sensory_box"/>
    <property type="match status" value="1"/>
</dbReference>
<evidence type="ECO:0000256" key="8">
    <source>
        <dbReference type="ARBA" id="ARBA00023012"/>
    </source>
</evidence>
<evidence type="ECO:0000256" key="6">
    <source>
        <dbReference type="ARBA" id="ARBA00022777"/>
    </source>
</evidence>
<dbReference type="PANTHER" id="PTHR43547:SF2">
    <property type="entry name" value="HYBRID SIGNAL TRANSDUCTION HISTIDINE KINASE C"/>
    <property type="match status" value="1"/>
</dbReference>
<dbReference type="InterPro" id="IPR003661">
    <property type="entry name" value="HisK_dim/P_dom"/>
</dbReference>
<dbReference type="SMART" id="SM00387">
    <property type="entry name" value="HATPase_c"/>
    <property type="match status" value="1"/>
</dbReference>
<dbReference type="SMART" id="SM00388">
    <property type="entry name" value="HisKA"/>
    <property type="match status" value="1"/>
</dbReference>
<dbReference type="EC" id="2.7.13.3" evidence="2"/>
<dbReference type="EMBL" id="LHUR01000021">
    <property type="protein sequence ID" value="KOA19997.1"/>
    <property type="molecule type" value="Genomic_DNA"/>
</dbReference>
<dbReference type="SUPFAM" id="SSF55874">
    <property type="entry name" value="ATPase domain of HSP90 chaperone/DNA topoisomerase II/histidine kinase"/>
    <property type="match status" value="1"/>
</dbReference>
<comment type="catalytic activity">
    <reaction evidence="1">
        <text>ATP + protein L-histidine = ADP + protein N-phospho-L-histidine.</text>
        <dbReference type="EC" id="2.7.13.3"/>
    </reaction>
</comment>
<dbReference type="STRING" id="36844.SAMN04488501_11236"/>
<dbReference type="InterPro" id="IPR000014">
    <property type="entry name" value="PAS"/>
</dbReference>
<protein>
    <recommendedName>
        <fullName evidence="2">histidine kinase</fullName>
        <ecNumber evidence="2">2.7.13.3</ecNumber>
    </recommendedName>
</protein>
<dbReference type="Gene3D" id="1.10.287.130">
    <property type="match status" value="1"/>
</dbReference>
<dbReference type="InterPro" id="IPR003594">
    <property type="entry name" value="HATPase_dom"/>
</dbReference>
<dbReference type="Pfam" id="PF02518">
    <property type="entry name" value="HATPase_c"/>
    <property type="match status" value="1"/>
</dbReference>
<name>A0A0L6ZAL0_9CLOT</name>
<comment type="caution">
    <text evidence="12">The sequence shown here is derived from an EMBL/GenBank/DDBJ whole genome shotgun (WGS) entry which is preliminary data.</text>
</comment>
<dbReference type="CDD" id="cd00082">
    <property type="entry name" value="HisKA"/>
    <property type="match status" value="1"/>
</dbReference>
<proteinExistence type="predicted"/>
<dbReference type="Gene3D" id="3.30.450.20">
    <property type="entry name" value="PAS domain"/>
    <property type="match status" value="1"/>
</dbReference>
<dbReference type="SUPFAM" id="SSF47384">
    <property type="entry name" value="Homodimeric domain of signal transducing histidine kinase"/>
    <property type="match status" value="1"/>
</dbReference>
<dbReference type="CDD" id="cd00130">
    <property type="entry name" value="PAS"/>
    <property type="match status" value="1"/>
</dbReference>
<evidence type="ECO:0000256" key="7">
    <source>
        <dbReference type="ARBA" id="ARBA00022840"/>
    </source>
</evidence>
<dbReference type="RefSeq" id="WP_052221126.1">
    <property type="nucleotide sequence ID" value="NZ_LHUR01000021.1"/>
</dbReference>
<dbReference type="InterPro" id="IPR036890">
    <property type="entry name" value="HATPase_C_sf"/>
</dbReference>
<keyword evidence="5" id="KW-0547">Nucleotide-binding</keyword>
<dbReference type="PATRIC" id="fig|1121318.3.peg.1571"/>
<evidence type="ECO:0000259" key="11">
    <source>
        <dbReference type="PROSITE" id="PS50112"/>
    </source>
</evidence>
<evidence type="ECO:0000256" key="2">
    <source>
        <dbReference type="ARBA" id="ARBA00012438"/>
    </source>
</evidence>
<dbReference type="SMART" id="SM00091">
    <property type="entry name" value="PAS"/>
    <property type="match status" value="1"/>
</dbReference>
<evidence type="ECO:0000256" key="5">
    <source>
        <dbReference type="ARBA" id="ARBA00022741"/>
    </source>
</evidence>
<feature type="transmembrane region" description="Helical" evidence="9">
    <location>
        <begin position="82"/>
        <end position="105"/>
    </location>
</feature>
<organism evidence="12 13">
    <name type="scientific">Clostridium homopropionicum DSM 5847</name>
    <dbReference type="NCBI Taxonomy" id="1121318"/>
    <lineage>
        <taxon>Bacteria</taxon>
        <taxon>Bacillati</taxon>
        <taxon>Bacillota</taxon>
        <taxon>Clostridia</taxon>
        <taxon>Eubacteriales</taxon>
        <taxon>Clostridiaceae</taxon>
        <taxon>Clostridium</taxon>
    </lineage>
</organism>
<dbReference type="InterPro" id="IPR036097">
    <property type="entry name" value="HisK_dim/P_sf"/>
</dbReference>
<feature type="transmembrane region" description="Helical" evidence="9">
    <location>
        <begin position="164"/>
        <end position="181"/>
    </location>
</feature>
<gene>
    <name evidence="12" type="primary">tmoS_1</name>
    <name evidence="12" type="ORF">CLHOM_15620</name>
</gene>
<dbReference type="PROSITE" id="PS50109">
    <property type="entry name" value="HIS_KIN"/>
    <property type="match status" value="1"/>
</dbReference>
<dbReference type="FunFam" id="3.30.565.10:FF:000037">
    <property type="entry name" value="Hybrid sensor histidine kinase/response regulator"/>
    <property type="match status" value="1"/>
</dbReference>
<feature type="transmembrane region" description="Helical" evidence="9">
    <location>
        <begin position="12"/>
        <end position="31"/>
    </location>
</feature>
<evidence type="ECO:0000256" key="9">
    <source>
        <dbReference type="SAM" id="Phobius"/>
    </source>
</evidence>
<accession>A0A0L6ZAL0</accession>
<sequence length="620" mass="71419">MKGTSEVSEKNIGIMILIVKIAMIFFAEITIYKNLPNYWSLFGGSNGAFNLQAMILLICNTILIYIFWIVMRKKMIYKNQKYDAFSWIEISFFVAFLSFSMYLSNSYESEVKYIFLLLIITSVIQYGLRYGMVTTLISSFIILGFDFLYAPIINGINNNFEGDLIITGIYVFITWILGYYVDFEKEYKLRTTEQINILSNELEESHKSRHDIEEALLKNNICFEMLFENAQNAILVHKDGQIFYANERAAKLLGYENAEKLNEIFMYEHYPTEDKEKIKNKYIDICNNNLSNVIEDEDIIDYLGNAISVRNTSSFFIYEGKPAVLTFLLDISSEKQIQNLMKDIETNEKLLNETREYNALITEFLTNISHELKTPINVIYVALQTMHIYFDDYSEKSINKCKSYVNMMKQNCFRLIRLVNNLLDVTKLDSGFLTLNKVNDNIVRVVEDITLSVAAYIESKDIELIFDTDVEEKVMAFDHDKIERIILNLLSNAFKYSPSGGKILVSFQDKGSTIAISIKDEGDGVPEDKLDFIFERFGQVNKSLSRPNEGSGIGLYIVKSFVEMHGGKISVSSKEGVGSEFTIELPVEVINIEDHMKNTIFETNVERINIEFSDIYSILN</sequence>
<keyword evidence="13" id="KW-1185">Reference proteome</keyword>
<keyword evidence="9" id="KW-1133">Transmembrane helix</keyword>
<dbReference type="Pfam" id="PF00512">
    <property type="entry name" value="HisKA"/>
    <property type="match status" value="1"/>
</dbReference>
<evidence type="ECO:0000256" key="1">
    <source>
        <dbReference type="ARBA" id="ARBA00000085"/>
    </source>
</evidence>
<dbReference type="Proteomes" id="UP000037043">
    <property type="component" value="Unassembled WGS sequence"/>
</dbReference>
<feature type="domain" description="PAS" evidence="11">
    <location>
        <begin position="234"/>
        <end position="297"/>
    </location>
</feature>
<reference evidence="13" key="1">
    <citation type="submission" date="2015-08" db="EMBL/GenBank/DDBJ databases">
        <title>Genome sequence of the strict anaerobe Clostridium homopropionicum LuHBu1 (DSM 5847T).</title>
        <authorList>
            <person name="Poehlein A."/>
            <person name="Beck M."/>
            <person name="Schiel-Bengelsdorf B."/>
            <person name="Bengelsdorf F.R."/>
            <person name="Daniel R."/>
            <person name="Duerre P."/>
        </authorList>
    </citation>
    <scope>NUCLEOTIDE SEQUENCE [LARGE SCALE GENOMIC DNA]</scope>
    <source>
        <strain evidence="13">DSM 5847</strain>
    </source>
</reference>
<evidence type="ECO:0000313" key="12">
    <source>
        <dbReference type="EMBL" id="KOA19997.1"/>
    </source>
</evidence>
<dbReference type="PANTHER" id="PTHR43547">
    <property type="entry name" value="TWO-COMPONENT HISTIDINE KINASE"/>
    <property type="match status" value="1"/>
</dbReference>
<dbReference type="GO" id="GO:0005524">
    <property type="term" value="F:ATP binding"/>
    <property type="evidence" value="ECO:0007669"/>
    <property type="project" value="UniProtKB-KW"/>
</dbReference>
<evidence type="ECO:0000256" key="4">
    <source>
        <dbReference type="ARBA" id="ARBA00022679"/>
    </source>
</evidence>
<keyword evidence="4 12" id="KW-0808">Transferase</keyword>
<feature type="domain" description="Histidine kinase" evidence="10">
    <location>
        <begin position="367"/>
        <end position="589"/>
    </location>
</feature>
<dbReference type="InterPro" id="IPR005467">
    <property type="entry name" value="His_kinase_dom"/>
</dbReference>
<keyword evidence="3" id="KW-0597">Phosphoprotein</keyword>
<dbReference type="PROSITE" id="PS50112">
    <property type="entry name" value="PAS"/>
    <property type="match status" value="1"/>
</dbReference>
<keyword evidence="6 12" id="KW-0418">Kinase</keyword>
<dbReference type="InterPro" id="IPR004358">
    <property type="entry name" value="Sig_transdc_His_kin-like_C"/>
</dbReference>
<evidence type="ECO:0000313" key="13">
    <source>
        <dbReference type="Proteomes" id="UP000037043"/>
    </source>
</evidence>
<evidence type="ECO:0000259" key="10">
    <source>
        <dbReference type="PROSITE" id="PS50109"/>
    </source>
</evidence>
<dbReference type="GO" id="GO:0000155">
    <property type="term" value="F:phosphorelay sensor kinase activity"/>
    <property type="evidence" value="ECO:0007669"/>
    <property type="project" value="InterPro"/>
</dbReference>
<dbReference type="Gene3D" id="3.30.565.10">
    <property type="entry name" value="Histidine kinase-like ATPase, C-terminal domain"/>
    <property type="match status" value="1"/>
</dbReference>
<feature type="transmembrane region" description="Helical" evidence="9">
    <location>
        <begin position="135"/>
        <end position="152"/>
    </location>
</feature>
<dbReference type="PRINTS" id="PR00344">
    <property type="entry name" value="BCTRLSENSOR"/>
</dbReference>